<dbReference type="GO" id="GO:0016020">
    <property type="term" value="C:membrane"/>
    <property type="evidence" value="ECO:0007669"/>
    <property type="project" value="UniProtKB-SubCell"/>
</dbReference>
<dbReference type="GO" id="GO:0050982">
    <property type="term" value="P:detection of mechanical stimulus"/>
    <property type="evidence" value="ECO:0007669"/>
    <property type="project" value="TreeGrafter"/>
</dbReference>
<evidence type="ECO:0000256" key="5">
    <source>
        <dbReference type="ARBA" id="ARBA00023136"/>
    </source>
</evidence>
<evidence type="ECO:0000256" key="7">
    <source>
        <dbReference type="SAM" id="Phobius"/>
    </source>
</evidence>
<keyword evidence="5 7" id="KW-0472">Membrane</keyword>
<keyword evidence="11" id="KW-1185">Reference proteome</keyword>
<feature type="transmembrane region" description="Helical" evidence="7">
    <location>
        <begin position="111"/>
        <end position="133"/>
    </location>
</feature>
<dbReference type="GO" id="GO:0005509">
    <property type="term" value="F:calcium ion binding"/>
    <property type="evidence" value="ECO:0007669"/>
    <property type="project" value="InterPro"/>
</dbReference>
<protein>
    <submittedName>
        <fullName evidence="10">Uncharacterized protein</fullName>
    </submittedName>
</protein>
<keyword evidence="6" id="KW-0325">Glycoprotein</keyword>
<accession>A0AAW0TYR6</accession>
<dbReference type="PANTHER" id="PTHR10877">
    <property type="entry name" value="POLYCYSTIN FAMILY MEMBER"/>
    <property type="match status" value="1"/>
</dbReference>
<evidence type="ECO:0000259" key="9">
    <source>
        <dbReference type="Pfam" id="PF20519"/>
    </source>
</evidence>
<dbReference type="PANTHER" id="PTHR10877:SF150">
    <property type="entry name" value="REJ DOMAIN-CONTAINING PROTEIN"/>
    <property type="match status" value="1"/>
</dbReference>
<comment type="caution">
    <text evidence="10">The sequence shown here is derived from an EMBL/GenBank/DDBJ whole genome shotgun (WGS) entry which is preliminary data.</text>
</comment>
<comment type="similarity">
    <text evidence="2">Belongs to the polycystin family.</text>
</comment>
<keyword evidence="4 7" id="KW-1133">Transmembrane helix</keyword>
<reference evidence="10 11" key="1">
    <citation type="submission" date="2023-03" db="EMBL/GenBank/DDBJ databases">
        <title>High-quality genome of Scylla paramamosain provides insights in environmental adaptation.</title>
        <authorList>
            <person name="Zhang L."/>
        </authorList>
    </citation>
    <scope>NUCLEOTIDE SEQUENCE [LARGE SCALE GENOMIC DNA]</scope>
    <source>
        <strain evidence="10">LZ_2023a</strain>
        <tissue evidence="10">Muscle</tissue>
    </source>
</reference>
<dbReference type="PRINTS" id="PR01433">
    <property type="entry name" value="POLYCYSTIN2"/>
</dbReference>
<keyword evidence="3 7" id="KW-0812">Transmembrane</keyword>
<comment type="subcellular location">
    <subcellularLocation>
        <location evidence="1">Membrane</location>
        <topology evidence="1">Multi-pass membrane protein</topology>
    </subcellularLocation>
</comment>
<evidence type="ECO:0000259" key="8">
    <source>
        <dbReference type="Pfam" id="PF08016"/>
    </source>
</evidence>
<gene>
    <name evidence="10" type="ORF">O3P69_014656</name>
</gene>
<dbReference type="AlphaFoldDB" id="A0AAW0TYR6"/>
<dbReference type="InterPro" id="IPR051223">
    <property type="entry name" value="Polycystin"/>
</dbReference>
<feature type="transmembrane region" description="Helical" evidence="7">
    <location>
        <begin position="145"/>
        <end position="165"/>
    </location>
</feature>
<dbReference type="Pfam" id="PF08016">
    <property type="entry name" value="PKD_channel"/>
    <property type="match status" value="1"/>
</dbReference>
<dbReference type="Proteomes" id="UP001487740">
    <property type="component" value="Unassembled WGS sequence"/>
</dbReference>
<feature type="transmembrane region" description="Helical" evidence="7">
    <location>
        <begin position="236"/>
        <end position="253"/>
    </location>
</feature>
<dbReference type="Pfam" id="PF20519">
    <property type="entry name" value="Polycystin_dom"/>
    <property type="match status" value="1"/>
</dbReference>
<evidence type="ECO:0000313" key="11">
    <source>
        <dbReference type="Proteomes" id="UP001487740"/>
    </source>
</evidence>
<dbReference type="InterPro" id="IPR003915">
    <property type="entry name" value="PKD_2"/>
</dbReference>
<organism evidence="10 11">
    <name type="scientific">Scylla paramamosain</name>
    <name type="common">Mud crab</name>
    <dbReference type="NCBI Taxonomy" id="85552"/>
    <lineage>
        <taxon>Eukaryota</taxon>
        <taxon>Metazoa</taxon>
        <taxon>Ecdysozoa</taxon>
        <taxon>Arthropoda</taxon>
        <taxon>Crustacea</taxon>
        <taxon>Multicrustacea</taxon>
        <taxon>Malacostraca</taxon>
        <taxon>Eumalacostraca</taxon>
        <taxon>Eucarida</taxon>
        <taxon>Decapoda</taxon>
        <taxon>Pleocyemata</taxon>
        <taxon>Brachyura</taxon>
        <taxon>Eubrachyura</taxon>
        <taxon>Portunoidea</taxon>
        <taxon>Portunidae</taxon>
        <taxon>Portuninae</taxon>
        <taxon>Scylla</taxon>
    </lineage>
</organism>
<evidence type="ECO:0000256" key="4">
    <source>
        <dbReference type="ARBA" id="ARBA00022989"/>
    </source>
</evidence>
<dbReference type="EMBL" id="JARAKH010000022">
    <property type="protein sequence ID" value="KAK8392439.1"/>
    <property type="molecule type" value="Genomic_DNA"/>
</dbReference>
<evidence type="ECO:0000256" key="2">
    <source>
        <dbReference type="ARBA" id="ARBA00007200"/>
    </source>
</evidence>
<sequence length="271" mass="31205">MQKLGRECSSTTGIINEEDENFCAGWKRPTPSLANSSSCSIPEFKYSTAMKLKSLPIWGMRDWYGGGGYVIHLRPDTEAVLRHLKFLQENHWIDTYTRAVLLEFATYNSQVNLFGLCLLIAEFAPGGGILPTFRFEGIQLLQYETFKSFIILCQAVFVLFVIYFTGRELMLMYRQRCKYFQNYWSYAEIAIIIACYLGIAIYVLRELETNTALKQFARTRGNGYIRMQYAATLHEVYGYVVGFIVFVGTLKFIKLLRFNKRMGESSPDTQA</sequence>
<dbReference type="InterPro" id="IPR046791">
    <property type="entry name" value="Polycystin_dom"/>
</dbReference>
<evidence type="ECO:0000256" key="6">
    <source>
        <dbReference type="ARBA" id="ARBA00023180"/>
    </source>
</evidence>
<feature type="domain" description="Polycystin cation channel PKD1/PKD2" evidence="8">
    <location>
        <begin position="144"/>
        <end position="262"/>
    </location>
</feature>
<evidence type="ECO:0000256" key="3">
    <source>
        <dbReference type="ARBA" id="ARBA00022692"/>
    </source>
</evidence>
<evidence type="ECO:0000256" key="1">
    <source>
        <dbReference type="ARBA" id="ARBA00004141"/>
    </source>
</evidence>
<evidence type="ECO:0000313" key="10">
    <source>
        <dbReference type="EMBL" id="KAK8392439.1"/>
    </source>
</evidence>
<proteinExistence type="inferred from homology"/>
<dbReference type="InterPro" id="IPR013122">
    <property type="entry name" value="PKD1_2_channel"/>
</dbReference>
<feature type="transmembrane region" description="Helical" evidence="7">
    <location>
        <begin position="186"/>
        <end position="204"/>
    </location>
</feature>
<name>A0AAW0TYR6_SCYPA</name>
<dbReference type="GO" id="GO:0005262">
    <property type="term" value="F:calcium channel activity"/>
    <property type="evidence" value="ECO:0007669"/>
    <property type="project" value="TreeGrafter"/>
</dbReference>
<feature type="domain" description="Polycystin" evidence="9">
    <location>
        <begin position="6"/>
        <end position="140"/>
    </location>
</feature>